<comment type="caution">
    <text evidence="3">The sequence shown here is derived from an EMBL/GenBank/DDBJ whole genome shotgun (WGS) entry which is preliminary data.</text>
</comment>
<dbReference type="AlphaFoldDB" id="A0A6I2UFG8"/>
<dbReference type="EMBL" id="VUNR01000024">
    <property type="protein sequence ID" value="MSU09477.1"/>
    <property type="molecule type" value="Genomic_DNA"/>
</dbReference>
<dbReference type="Pfam" id="PF08666">
    <property type="entry name" value="SAF"/>
    <property type="match status" value="1"/>
</dbReference>
<evidence type="ECO:0000256" key="1">
    <source>
        <dbReference type="SAM" id="MobiDB-lite"/>
    </source>
</evidence>
<evidence type="ECO:0000313" key="3">
    <source>
        <dbReference type="EMBL" id="MSU09477.1"/>
    </source>
</evidence>
<name>A0A6I2UFG8_9FIRM</name>
<reference evidence="3 4" key="1">
    <citation type="submission" date="2019-08" db="EMBL/GenBank/DDBJ databases">
        <title>In-depth cultivation of the pig gut microbiome towards novel bacterial diversity and tailored functional studies.</title>
        <authorList>
            <person name="Wylensek D."/>
            <person name="Hitch T.C.A."/>
            <person name="Clavel T."/>
        </authorList>
    </citation>
    <scope>NUCLEOTIDE SEQUENCE [LARGE SCALE GENOMIC DNA]</scope>
    <source>
        <strain evidence="3 4">WCA-693-APC-5D-A</strain>
    </source>
</reference>
<accession>A0A6I2UFG8</accession>
<feature type="domain" description="SAF" evidence="2">
    <location>
        <begin position="63"/>
        <end position="125"/>
    </location>
</feature>
<protein>
    <submittedName>
        <fullName evidence="3">Flp pilus assembly protein CpaB</fullName>
    </submittedName>
</protein>
<proteinExistence type="predicted"/>
<dbReference type="SMART" id="SM00858">
    <property type="entry name" value="SAF"/>
    <property type="match status" value="1"/>
</dbReference>
<sequence length="341" mass="35597">MVKKGMMNMATKFSKVFKEALEKITYRHWIMLAGAASILLGVLVFFSLSGREAVKETESVNMVHVVVAKQDIAPKTVIKEAMLEVREMPAHLVPSDAVSSVMDVVNKPAKVQIMKDDVISGRKVLSDMAMAGFTGSIPPSCRAVSIAITDITGVAGFAQPGDYVDVIIIAKNDNKMLGRVVLQDVQLLAINKTPEQPANNGTAANAAAGDTKKEGNGAGNAGQENTSAAPKAIDNLATATLALTPEDALKLITEAQEGTVYLTLRPYKPRDRFTVNTTHVHYSTLQSAKGAGAAPKASPAPARTAAPAPGPAAPAAPAASAPRSSGGVEVIRGTSVSREGF</sequence>
<dbReference type="Proteomes" id="UP000433181">
    <property type="component" value="Unassembled WGS sequence"/>
</dbReference>
<evidence type="ECO:0000259" key="2">
    <source>
        <dbReference type="SMART" id="SM00858"/>
    </source>
</evidence>
<dbReference type="CDD" id="cd11614">
    <property type="entry name" value="SAF_CpaB_FlgA_like"/>
    <property type="match status" value="1"/>
</dbReference>
<feature type="compositionally biased region" description="Low complexity" evidence="1">
    <location>
        <begin position="198"/>
        <end position="209"/>
    </location>
</feature>
<dbReference type="Gene3D" id="3.90.1210.10">
    <property type="entry name" value="Antifreeze-like/N-acetylneuraminic acid synthase C-terminal domain"/>
    <property type="match status" value="1"/>
</dbReference>
<dbReference type="InterPro" id="IPR017592">
    <property type="entry name" value="Pilus_assmbl_Flp-typ_CpaB"/>
</dbReference>
<keyword evidence="4" id="KW-1185">Reference proteome</keyword>
<feature type="compositionally biased region" description="Low complexity" evidence="1">
    <location>
        <begin position="315"/>
        <end position="327"/>
    </location>
</feature>
<gene>
    <name evidence="3" type="primary">cpaB</name>
    <name evidence="3" type="ORF">FYJ84_10845</name>
</gene>
<feature type="compositionally biased region" description="Low complexity" evidence="1">
    <location>
        <begin position="287"/>
        <end position="307"/>
    </location>
</feature>
<organism evidence="3 4">
    <name type="scientific">Anaerovibrio slackiae</name>
    <dbReference type="NCBI Taxonomy" id="2652309"/>
    <lineage>
        <taxon>Bacteria</taxon>
        <taxon>Bacillati</taxon>
        <taxon>Bacillota</taxon>
        <taxon>Negativicutes</taxon>
        <taxon>Selenomonadales</taxon>
        <taxon>Selenomonadaceae</taxon>
        <taxon>Anaerovibrio</taxon>
    </lineage>
</organism>
<evidence type="ECO:0000313" key="4">
    <source>
        <dbReference type="Proteomes" id="UP000433181"/>
    </source>
</evidence>
<dbReference type="Pfam" id="PF16976">
    <property type="entry name" value="RcpC"/>
    <property type="match status" value="1"/>
</dbReference>
<dbReference type="InterPro" id="IPR013974">
    <property type="entry name" value="SAF"/>
</dbReference>
<dbReference type="NCBIfam" id="TIGR03177">
    <property type="entry name" value="pilus_cpaB"/>
    <property type="match status" value="1"/>
</dbReference>
<feature type="region of interest" description="Disordered" evidence="1">
    <location>
        <begin position="287"/>
        <end position="341"/>
    </location>
</feature>
<feature type="region of interest" description="Disordered" evidence="1">
    <location>
        <begin position="194"/>
        <end position="226"/>
    </location>
</feature>
<dbReference type="InterPro" id="IPR031571">
    <property type="entry name" value="RcpC_dom"/>
</dbReference>